<dbReference type="GO" id="GO:0005085">
    <property type="term" value="F:guanyl-nucleotide exchange factor activity"/>
    <property type="evidence" value="ECO:0000318"/>
    <property type="project" value="GO_Central"/>
</dbReference>
<organism evidence="2 3">
    <name type="scientific">Trichomonas vaginalis (strain ATCC PRA-98 / G3)</name>
    <dbReference type="NCBI Taxonomy" id="412133"/>
    <lineage>
        <taxon>Eukaryota</taxon>
        <taxon>Metamonada</taxon>
        <taxon>Parabasalia</taxon>
        <taxon>Trichomonadida</taxon>
        <taxon>Trichomonadidae</taxon>
        <taxon>Trichomonas</taxon>
    </lineage>
</organism>
<evidence type="ECO:0000259" key="1">
    <source>
        <dbReference type="PROSITE" id="PS50190"/>
    </source>
</evidence>
<evidence type="ECO:0000313" key="3">
    <source>
        <dbReference type="Proteomes" id="UP000001542"/>
    </source>
</evidence>
<dbReference type="SUPFAM" id="SSF48371">
    <property type="entry name" value="ARM repeat"/>
    <property type="match status" value="1"/>
</dbReference>
<dbReference type="VEuPathDB" id="TrichDB:TVAGG3_0464340"/>
<dbReference type="eggNOG" id="KOG0929">
    <property type="taxonomic scope" value="Eukaryota"/>
</dbReference>
<dbReference type="EMBL" id="DS113348">
    <property type="protein sequence ID" value="EAY09897.1"/>
    <property type="molecule type" value="Genomic_DNA"/>
</dbReference>
<dbReference type="SMART" id="SM00222">
    <property type="entry name" value="Sec7"/>
    <property type="match status" value="1"/>
</dbReference>
<dbReference type="InterPro" id="IPR016024">
    <property type="entry name" value="ARM-type_fold"/>
</dbReference>
<dbReference type="Gene3D" id="1.10.220.20">
    <property type="match status" value="1"/>
</dbReference>
<dbReference type="OrthoDB" id="430364at2759"/>
<dbReference type="InterPro" id="IPR023394">
    <property type="entry name" value="Sec7_C_sf"/>
</dbReference>
<dbReference type="KEGG" id="tva:4767828"/>
<dbReference type="InParanoid" id="A2EBT5"/>
<protein>
    <recommendedName>
        <fullName evidence="1">SEC7 domain-containing protein</fullName>
    </recommendedName>
</protein>
<dbReference type="PROSITE" id="PS50190">
    <property type="entry name" value="SEC7"/>
    <property type="match status" value="1"/>
</dbReference>
<feature type="domain" description="SEC7" evidence="1">
    <location>
        <begin position="406"/>
        <end position="610"/>
    </location>
</feature>
<dbReference type="AlphaFoldDB" id="A2EBT5"/>
<name>A2EBT5_TRIV3</name>
<dbReference type="RefSeq" id="XP_001322120.1">
    <property type="nucleotide sequence ID" value="XM_001322085.1"/>
</dbReference>
<dbReference type="SUPFAM" id="SSF48425">
    <property type="entry name" value="Sec7 domain"/>
    <property type="match status" value="1"/>
</dbReference>
<reference evidence="2" key="2">
    <citation type="journal article" date="2007" name="Science">
        <title>Draft genome sequence of the sexually transmitted pathogen Trichomonas vaginalis.</title>
        <authorList>
            <person name="Carlton J.M."/>
            <person name="Hirt R.P."/>
            <person name="Silva J.C."/>
            <person name="Delcher A.L."/>
            <person name="Schatz M."/>
            <person name="Zhao Q."/>
            <person name="Wortman J.R."/>
            <person name="Bidwell S.L."/>
            <person name="Alsmark U.C.M."/>
            <person name="Besteiro S."/>
            <person name="Sicheritz-Ponten T."/>
            <person name="Noel C.J."/>
            <person name="Dacks J.B."/>
            <person name="Foster P.G."/>
            <person name="Simillion C."/>
            <person name="Van de Peer Y."/>
            <person name="Miranda-Saavedra D."/>
            <person name="Barton G.J."/>
            <person name="Westrop G.D."/>
            <person name="Mueller S."/>
            <person name="Dessi D."/>
            <person name="Fiori P.L."/>
            <person name="Ren Q."/>
            <person name="Paulsen I."/>
            <person name="Zhang H."/>
            <person name="Bastida-Corcuera F.D."/>
            <person name="Simoes-Barbosa A."/>
            <person name="Brown M.T."/>
            <person name="Hayes R.D."/>
            <person name="Mukherjee M."/>
            <person name="Okumura C.Y."/>
            <person name="Schneider R."/>
            <person name="Smith A.J."/>
            <person name="Vanacova S."/>
            <person name="Villalvazo M."/>
            <person name="Haas B.J."/>
            <person name="Pertea M."/>
            <person name="Feldblyum T.V."/>
            <person name="Utterback T.R."/>
            <person name="Shu C.L."/>
            <person name="Osoegawa K."/>
            <person name="de Jong P.J."/>
            <person name="Hrdy I."/>
            <person name="Horvathova L."/>
            <person name="Zubacova Z."/>
            <person name="Dolezal P."/>
            <person name="Malik S.B."/>
            <person name="Logsdon J.M. Jr."/>
            <person name="Henze K."/>
            <person name="Gupta A."/>
            <person name="Wang C.C."/>
            <person name="Dunne R.L."/>
            <person name="Upcroft J.A."/>
            <person name="Upcroft P."/>
            <person name="White O."/>
            <person name="Salzberg S.L."/>
            <person name="Tang P."/>
            <person name="Chiu C.-H."/>
            <person name="Lee Y.-S."/>
            <person name="Embley T.M."/>
            <person name="Coombs G.H."/>
            <person name="Mottram J.C."/>
            <person name="Tachezy J."/>
            <person name="Fraser-Liggett C.M."/>
            <person name="Johnson P.J."/>
        </authorList>
    </citation>
    <scope>NUCLEOTIDE SEQUENCE [LARGE SCALE GENOMIC DNA]</scope>
    <source>
        <strain evidence="2">G3</strain>
    </source>
</reference>
<dbReference type="PANTHER" id="PTHR10663:SF375">
    <property type="entry name" value="LD29171P"/>
    <property type="match status" value="1"/>
</dbReference>
<dbReference type="STRING" id="5722.A2EBT5"/>
<accession>A2EBT5</accession>
<dbReference type="Gene3D" id="1.10.1000.11">
    <property type="entry name" value="Arf Nucleotide-binding Site Opener,domain 2"/>
    <property type="match status" value="1"/>
</dbReference>
<proteinExistence type="predicted"/>
<dbReference type="Proteomes" id="UP000001542">
    <property type="component" value="Unassembled WGS sequence"/>
</dbReference>
<evidence type="ECO:0000313" key="2">
    <source>
        <dbReference type="EMBL" id="EAY09897.1"/>
    </source>
</evidence>
<gene>
    <name evidence="2" type="ORF">TVAG_374040</name>
</gene>
<sequence>MSNISSLFHTIRGYLDQIEEISKNIQDQNLTIEINDAKSFLNEQITSPGLEAIAMPFFTAFARDPNNSASTTIDFISSIFHFAEPQLHPTEKLLRSSLDVITEIAKVNSEDTKLKACKSLTAIIQSLSGSLFLHGDNLYNYYNAILTLFDSVERNSRSSEVIEMTLHETMRIVIGCYDTIAFRPHFITVEELSQFSINQISLYSLFSLSIIPHSQHLATIHDVDMTVAIKYLSILENKFSKNTKILILKTLYGILRSRSPFFTKPFFPDVLKLYVLPIILHFVKEYEFDDIDVVSDLILTTWSIYTPIFEESLFKIFNDGIIPMLKSKNNEEISHACAIVQHIATNSCAVFVDLFSRFDLNSKYSNVFGKTLSTLISIIDSESSTYGISALAAVVEGLFNFYIGPRFHSQNDIKENEEEGLSIFKNNPQQGLEYYIQNKFVKDDKKEIGNFIFNRNDLDKQSVTTILESDAYSECLDEFLENNFKLEKFSDILLNILKRLIIPDDLTHIDNILTHFTQKFYRSHPSVYETAEDVYNMIFASIICYANTHYSDHTDFSFEEFLRICGKNTQNLGEIFETIKNTNIELTFSHQEKYFTRDQTQYLFQQNAKSSSTCQDKETVDKMLKDSDLLDIYSTAANIFQKENDYQKYINSLRCLAAAFKLSAQLYRNEVCEIIFEAMAKFSNQLKSTEKGRDCSSFFTKMISEIPLSLQFLWPKVIRQIADEFIFNGAEDVYASTQFIDNDSLIDFVKSQSTLACEQLKEEKASVTRMVRRMADVLCYNVNRPRYIWTKVWNEVSSFYISSQCCDICYLVSSIIQQIFLTYIKGHRIEQADFNDQEKILNQLLSLFRLNREDSKFSRRVVEDIGFVIKESKGKMRSGWSPIFSLLLESCNEFKKEVVVVLEDLVSEFDRNSNKYCVQYAGCLSSVCLVAELQDVLHLVPFFSVVISLCPEENPIAWKSIFNLLLALCKRSDDVCEIAAELAIENALKYSLAHSNKNDEVWRYLLEVGFSTAVNSAKKKELKRKLAGEVVSLLFGEKGDISQEEISLFLESIYGEITIAECIEEAKKRGAKEEIIEILNKVRNCK</sequence>
<keyword evidence="3" id="KW-1185">Reference proteome</keyword>
<dbReference type="Pfam" id="PF01369">
    <property type="entry name" value="Sec7"/>
    <property type="match status" value="1"/>
</dbReference>
<dbReference type="VEuPathDB" id="TrichDB:TVAG_374040"/>
<dbReference type="GO" id="GO:0032012">
    <property type="term" value="P:regulation of ARF protein signal transduction"/>
    <property type="evidence" value="ECO:0007669"/>
    <property type="project" value="InterPro"/>
</dbReference>
<reference evidence="2" key="1">
    <citation type="submission" date="2006-10" db="EMBL/GenBank/DDBJ databases">
        <authorList>
            <person name="Amadeo P."/>
            <person name="Zhao Q."/>
            <person name="Wortman J."/>
            <person name="Fraser-Liggett C."/>
            <person name="Carlton J."/>
        </authorList>
    </citation>
    <scope>NUCLEOTIDE SEQUENCE</scope>
    <source>
        <strain evidence="2">G3</strain>
    </source>
</reference>
<dbReference type="PANTHER" id="PTHR10663">
    <property type="entry name" value="GUANYL-NUCLEOTIDE EXCHANGE FACTOR"/>
    <property type="match status" value="1"/>
</dbReference>
<dbReference type="InterPro" id="IPR035999">
    <property type="entry name" value="Sec7_dom_sf"/>
</dbReference>
<dbReference type="SMR" id="A2EBT5"/>
<dbReference type="InterPro" id="IPR000904">
    <property type="entry name" value="Sec7_dom"/>
</dbReference>